<evidence type="ECO:0000313" key="3">
    <source>
        <dbReference type="Proteomes" id="UP001361239"/>
    </source>
</evidence>
<comment type="caution">
    <text evidence="2">The sequence shown here is derived from an EMBL/GenBank/DDBJ whole genome shotgun (WGS) entry which is preliminary data.</text>
</comment>
<dbReference type="SUPFAM" id="SSF54427">
    <property type="entry name" value="NTF2-like"/>
    <property type="match status" value="1"/>
</dbReference>
<evidence type="ECO:0000259" key="1">
    <source>
        <dbReference type="Pfam" id="PF14534"/>
    </source>
</evidence>
<proteinExistence type="predicted"/>
<evidence type="ECO:0000313" key="2">
    <source>
        <dbReference type="EMBL" id="MEJ5975870.1"/>
    </source>
</evidence>
<dbReference type="EMBL" id="JBBHJZ010000001">
    <property type="protein sequence ID" value="MEJ5975870.1"/>
    <property type="molecule type" value="Genomic_DNA"/>
</dbReference>
<dbReference type="InterPro" id="IPR027843">
    <property type="entry name" value="DUF4440"/>
</dbReference>
<organism evidence="2 3">
    <name type="scientific">Novosphingobium anseongense</name>
    <dbReference type="NCBI Taxonomy" id="3133436"/>
    <lineage>
        <taxon>Bacteria</taxon>
        <taxon>Pseudomonadati</taxon>
        <taxon>Pseudomonadota</taxon>
        <taxon>Alphaproteobacteria</taxon>
        <taxon>Sphingomonadales</taxon>
        <taxon>Sphingomonadaceae</taxon>
        <taxon>Novosphingobium</taxon>
    </lineage>
</organism>
<keyword evidence="3" id="KW-1185">Reference proteome</keyword>
<dbReference type="Pfam" id="PF14534">
    <property type="entry name" value="DUF4440"/>
    <property type="match status" value="1"/>
</dbReference>
<dbReference type="Proteomes" id="UP001361239">
    <property type="component" value="Unassembled WGS sequence"/>
</dbReference>
<protein>
    <submittedName>
        <fullName evidence="2">Nuclear transport factor 2 family protein</fullName>
    </submittedName>
</protein>
<sequence>MNQDPTMAVLAAERRRCEAMLANDNAALADLLDPRLNFAHATGAVDDREAYLAKMAAGRIVYVGIAWDEERVNMLAPEAALLTGRMTTDVRVEGVDKRLNNRVTTVWAKDGDWRLVAFQSTPLAG</sequence>
<gene>
    <name evidence="2" type="ORF">WG901_04440</name>
</gene>
<name>A0ABU8RS12_9SPHN</name>
<reference evidence="2 3" key="1">
    <citation type="submission" date="2024-03" db="EMBL/GenBank/DDBJ databases">
        <authorList>
            <person name="Jo J.-H."/>
        </authorList>
    </citation>
    <scope>NUCLEOTIDE SEQUENCE [LARGE SCALE GENOMIC DNA]</scope>
    <source>
        <strain evidence="2 3">PS1R-30</strain>
    </source>
</reference>
<accession>A0ABU8RS12</accession>
<dbReference type="InterPro" id="IPR032710">
    <property type="entry name" value="NTF2-like_dom_sf"/>
</dbReference>
<dbReference type="Gene3D" id="3.10.450.50">
    <property type="match status" value="1"/>
</dbReference>
<feature type="domain" description="DUF4440" evidence="1">
    <location>
        <begin position="9"/>
        <end position="114"/>
    </location>
</feature>
<dbReference type="RefSeq" id="WP_339585799.1">
    <property type="nucleotide sequence ID" value="NZ_JBBHJZ010000001.1"/>
</dbReference>